<dbReference type="EMBL" id="JHEG04000001">
    <property type="protein sequence ID" value="KAF3886128.1"/>
    <property type="molecule type" value="Genomic_DNA"/>
</dbReference>
<proteinExistence type="predicted"/>
<protein>
    <submittedName>
        <fullName evidence="4">Group II intron reverse transcriptase/maturase</fullName>
        <ecNumber evidence="4">2.7.7.49</ecNumber>
    </submittedName>
</protein>
<dbReference type="PANTHER" id="PTHR34047:SF10">
    <property type="entry name" value="GROUP II INTRON-ASSOCIATED OPEN READING FRAME"/>
    <property type="match status" value="1"/>
</dbReference>
<comment type="caution">
    <text evidence="4">The sequence shown here is derived from an EMBL/GenBank/DDBJ whole genome shotgun (WGS) entry which is preliminary data.</text>
</comment>
<dbReference type="SMART" id="SM00507">
    <property type="entry name" value="HNHc"/>
    <property type="match status" value="1"/>
</dbReference>
<evidence type="ECO:0000259" key="2">
    <source>
        <dbReference type="PROSITE" id="PS50878"/>
    </source>
</evidence>
<keyword evidence="4" id="KW-0695">RNA-directed DNA polymerase</keyword>
<dbReference type="InterPro" id="IPR003615">
    <property type="entry name" value="HNH_nuc"/>
</dbReference>
<dbReference type="Pfam" id="PF13655">
    <property type="entry name" value="RVT_N"/>
    <property type="match status" value="1"/>
</dbReference>
<name>A0A8S9T218_9CYAN</name>
<keyword evidence="4" id="KW-0548">Nucleotidyltransferase</keyword>
<dbReference type="NCBIfam" id="TIGR04416">
    <property type="entry name" value="group_II_RT_mat"/>
    <property type="match status" value="1"/>
</dbReference>
<dbReference type="InterPro" id="IPR043502">
    <property type="entry name" value="DNA/RNA_pol_sf"/>
</dbReference>
<dbReference type="Pfam" id="PF01844">
    <property type="entry name" value="HNH"/>
    <property type="match status" value="1"/>
</dbReference>
<dbReference type="InterPro" id="IPR000477">
    <property type="entry name" value="RT_dom"/>
</dbReference>
<dbReference type="GO" id="GO:0003964">
    <property type="term" value="F:RNA-directed DNA polymerase activity"/>
    <property type="evidence" value="ECO:0007669"/>
    <property type="project" value="UniProtKB-KW"/>
</dbReference>
<dbReference type="GO" id="GO:0008270">
    <property type="term" value="F:zinc ion binding"/>
    <property type="evidence" value="ECO:0007669"/>
    <property type="project" value="InterPro"/>
</dbReference>
<accession>A0A8S9T218</accession>
<dbReference type="PROSITE" id="PS50878">
    <property type="entry name" value="RT_POL"/>
    <property type="match status" value="1"/>
</dbReference>
<dbReference type="InterPro" id="IPR013597">
    <property type="entry name" value="Mat_intron_G2"/>
</dbReference>
<dbReference type="SUPFAM" id="SSF56672">
    <property type="entry name" value="DNA/RNA polymerases"/>
    <property type="match status" value="1"/>
</dbReference>
<dbReference type="Gene3D" id="1.10.30.50">
    <property type="match status" value="1"/>
</dbReference>
<dbReference type="CDD" id="cd00085">
    <property type="entry name" value="HNHc"/>
    <property type="match status" value="1"/>
</dbReference>
<dbReference type="GO" id="GO:0004519">
    <property type="term" value="F:endonuclease activity"/>
    <property type="evidence" value="ECO:0007669"/>
    <property type="project" value="InterPro"/>
</dbReference>
<dbReference type="InterPro" id="IPR030931">
    <property type="entry name" value="Group_II_RT_mat"/>
</dbReference>
<feature type="region of interest" description="Disordered" evidence="1">
    <location>
        <begin position="597"/>
        <end position="620"/>
    </location>
</feature>
<dbReference type="EC" id="2.7.7.49" evidence="4"/>
<dbReference type="InterPro" id="IPR025960">
    <property type="entry name" value="RVT_N"/>
</dbReference>
<dbReference type="InterPro" id="IPR051083">
    <property type="entry name" value="GrpII_Intron_Splice-Mob/Def"/>
</dbReference>
<feature type="domain" description="Reverse transcriptase" evidence="2">
    <location>
        <begin position="113"/>
        <end position="357"/>
    </location>
</feature>
<dbReference type="OrthoDB" id="468044at2"/>
<dbReference type="EMBL" id="JHEG04000001">
    <property type="protein sequence ID" value="KAF3884752.1"/>
    <property type="molecule type" value="Genomic_DNA"/>
</dbReference>
<organism evidence="4 5">
    <name type="scientific">Tolypothrix bouteillei VB521301</name>
    <dbReference type="NCBI Taxonomy" id="1479485"/>
    <lineage>
        <taxon>Bacteria</taxon>
        <taxon>Bacillati</taxon>
        <taxon>Cyanobacteriota</taxon>
        <taxon>Cyanophyceae</taxon>
        <taxon>Nostocales</taxon>
        <taxon>Tolypothrichaceae</taxon>
        <taxon>Tolypothrix</taxon>
    </lineage>
</organism>
<reference evidence="4" key="1">
    <citation type="journal article" date="2015" name="Genome Announc.">
        <title>Draft Genome Sequence of Tolypothrix boutellei Strain VB521301.</title>
        <authorList>
            <person name="Chandrababunaidu M.M."/>
            <person name="Singh D."/>
            <person name="Sen D."/>
            <person name="Bhan S."/>
            <person name="Das S."/>
            <person name="Gupta A."/>
            <person name="Adhikary S.P."/>
            <person name="Tripathy S."/>
        </authorList>
    </citation>
    <scope>NUCLEOTIDE SEQUENCE</scope>
    <source>
        <strain evidence="4">VB521301</strain>
    </source>
</reference>
<dbReference type="AlphaFoldDB" id="A0A8S9T218"/>
<dbReference type="InterPro" id="IPR002711">
    <property type="entry name" value="HNH"/>
</dbReference>
<dbReference type="RefSeq" id="WP_082051694.1">
    <property type="nucleotide sequence ID" value="NZ_JHEG04000001.1"/>
</dbReference>
<keyword evidence="5" id="KW-1185">Reference proteome</keyword>
<gene>
    <name evidence="4" type="primary">ltrA</name>
    <name evidence="3" type="ORF">DA73_0400004160</name>
    <name evidence="4" type="ORF">DA73_0400012085</name>
</gene>
<evidence type="ECO:0000313" key="4">
    <source>
        <dbReference type="EMBL" id="KAF3886128.1"/>
    </source>
</evidence>
<keyword evidence="4" id="KW-0808">Transferase</keyword>
<evidence type="ECO:0000313" key="3">
    <source>
        <dbReference type="EMBL" id="KAF3884752.1"/>
    </source>
</evidence>
<dbReference type="Proteomes" id="UP000029738">
    <property type="component" value="Unassembled WGS sequence"/>
</dbReference>
<reference evidence="4" key="2">
    <citation type="submission" date="2019-11" db="EMBL/GenBank/DDBJ databases">
        <title>Improved Assembly of Tolypothrix boutellei genome.</title>
        <authorList>
            <person name="Sarangi A.N."/>
            <person name="Mukherjee M."/>
            <person name="Ghosh S."/>
            <person name="Singh D."/>
            <person name="Das A."/>
            <person name="Kant S."/>
            <person name="Prusty A."/>
            <person name="Tripathy S."/>
        </authorList>
    </citation>
    <scope>NUCLEOTIDE SEQUENCE</scope>
    <source>
        <strain evidence="4">VB521301</strain>
    </source>
</reference>
<dbReference type="CDD" id="cd01651">
    <property type="entry name" value="RT_G2_intron"/>
    <property type="match status" value="1"/>
</dbReference>
<dbReference type="Pfam" id="PF08388">
    <property type="entry name" value="GIIM"/>
    <property type="match status" value="1"/>
</dbReference>
<evidence type="ECO:0000256" key="1">
    <source>
        <dbReference type="SAM" id="MobiDB-lite"/>
    </source>
</evidence>
<dbReference type="PANTHER" id="PTHR34047">
    <property type="entry name" value="NUCLEAR INTRON MATURASE 1, MITOCHONDRIAL-RELATED"/>
    <property type="match status" value="1"/>
</dbReference>
<evidence type="ECO:0000313" key="5">
    <source>
        <dbReference type="Proteomes" id="UP000029738"/>
    </source>
</evidence>
<dbReference type="GO" id="GO:0003676">
    <property type="term" value="F:nucleic acid binding"/>
    <property type="evidence" value="ECO:0007669"/>
    <property type="project" value="InterPro"/>
</dbReference>
<dbReference type="Pfam" id="PF00078">
    <property type="entry name" value="RVT_1"/>
    <property type="match status" value="1"/>
</dbReference>
<sequence>MSKTRRVTTESNEEAIQPLKELRNHETVNDKSMVEWRHTDWRKLEKRVYKLQKRIYKASQRGNVKATRKLQKTLMKSWSAKCLAVRRVTQDNQGKKTAGVDGVKSLTPKQRLTLVAKLKLGSKVSSTRRVWIPKPGKDEKRPLGIPTMYDRALQALVKMALEPEWEAKFEPNSYGFRPGRSCHDAIEAIFNSIKTKPKFVLDADISKCFDKIDHTALLRKLNTFPTIRRQIRAWLKAGVMDNQQFQETSEGTPQGGVISPLLANIALHGMEERIKQYAETLPGTKRVNRFSISLTRYADDFVILHENLAVVQRCQTIISEWLKDMGLELKPSKTRLTHTLNRYENEEPGFNFLGFNIRQFRVSKYHSKQGFKTIITPSKEKQRIHYERIASVINDHIPAPQEAIINRLNPIIRGWSNYYSTVVSKETYSTLDNLMYSKLKTWAKRRHPNKSGEWVTKKYWRTIGGDNWVFATPNKGEKNSMRLLKHAEIPIVRHVKVKGDASPYDGNLIYWSSRMGAHPEVPKRVTKLLKQQKGKCAHCELYFREEDVLEIDHKIPPTQGGKDEYKNLQLLHRHCHDIKTANDKLAGGMHLDKHQITEEPDELKNSRPVLKTSRSGDGAA</sequence>